<dbReference type="Pfam" id="PF10551">
    <property type="entry name" value="MULE"/>
    <property type="match status" value="1"/>
</dbReference>
<dbReference type="InterPro" id="IPR018289">
    <property type="entry name" value="MULE_transposase_dom"/>
</dbReference>
<dbReference type="EMBL" id="JAZDWU010000008">
    <property type="protein sequence ID" value="KAK9992783.1"/>
    <property type="molecule type" value="Genomic_DNA"/>
</dbReference>
<gene>
    <name evidence="7" type="ORF">SO802_022486</name>
</gene>
<dbReference type="InterPro" id="IPR004332">
    <property type="entry name" value="Transposase_MuDR"/>
</dbReference>
<evidence type="ECO:0000256" key="5">
    <source>
        <dbReference type="SAM" id="MobiDB-lite"/>
    </source>
</evidence>
<name>A0AAW2C4A5_9ROSI</name>
<feature type="compositionally biased region" description="Basic and acidic residues" evidence="5">
    <location>
        <begin position="240"/>
        <end position="257"/>
    </location>
</feature>
<keyword evidence="2 4" id="KW-0863">Zinc-finger</keyword>
<evidence type="ECO:0000313" key="7">
    <source>
        <dbReference type="EMBL" id="KAK9992783.1"/>
    </source>
</evidence>
<evidence type="ECO:0000256" key="3">
    <source>
        <dbReference type="ARBA" id="ARBA00022833"/>
    </source>
</evidence>
<dbReference type="PROSITE" id="PS50966">
    <property type="entry name" value="ZF_SWIM"/>
    <property type="match status" value="1"/>
</dbReference>
<feature type="domain" description="SWIM-type" evidence="6">
    <location>
        <begin position="811"/>
        <end position="843"/>
    </location>
</feature>
<organism evidence="7 8">
    <name type="scientific">Lithocarpus litseifolius</name>
    <dbReference type="NCBI Taxonomy" id="425828"/>
    <lineage>
        <taxon>Eukaryota</taxon>
        <taxon>Viridiplantae</taxon>
        <taxon>Streptophyta</taxon>
        <taxon>Embryophyta</taxon>
        <taxon>Tracheophyta</taxon>
        <taxon>Spermatophyta</taxon>
        <taxon>Magnoliopsida</taxon>
        <taxon>eudicotyledons</taxon>
        <taxon>Gunneridae</taxon>
        <taxon>Pentapetalae</taxon>
        <taxon>rosids</taxon>
        <taxon>fabids</taxon>
        <taxon>Fagales</taxon>
        <taxon>Fagaceae</taxon>
        <taxon>Lithocarpus</taxon>
    </lineage>
</organism>
<evidence type="ECO:0000256" key="2">
    <source>
        <dbReference type="ARBA" id="ARBA00022771"/>
    </source>
</evidence>
<dbReference type="InterPro" id="IPR007527">
    <property type="entry name" value="Znf_SWIM"/>
</dbReference>
<evidence type="ECO:0000259" key="6">
    <source>
        <dbReference type="PROSITE" id="PS50966"/>
    </source>
</evidence>
<feature type="compositionally biased region" description="Polar residues" evidence="5">
    <location>
        <begin position="951"/>
        <end position="961"/>
    </location>
</feature>
<keyword evidence="1" id="KW-0479">Metal-binding</keyword>
<dbReference type="InterPro" id="IPR006564">
    <property type="entry name" value="Znf_PMZ"/>
</dbReference>
<evidence type="ECO:0000256" key="1">
    <source>
        <dbReference type="ARBA" id="ARBA00022723"/>
    </source>
</evidence>
<proteinExistence type="predicted"/>
<feature type="region of interest" description="Disordered" evidence="5">
    <location>
        <begin position="940"/>
        <end position="961"/>
    </location>
</feature>
<dbReference type="Proteomes" id="UP001459277">
    <property type="component" value="Unassembled WGS sequence"/>
</dbReference>
<comment type="caution">
    <text evidence="7">The sequence shown here is derived from an EMBL/GenBank/DDBJ whole genome shotgun (WGS) entry which is preliminary data.</text>
</comment>
<dbReference type="Pfam" id="PF03108">
    <property type="entry name" value="DBD_Tnp_Mut"/>
    <property type="match status" value="1"/>
</dbReference>
<dbReference type="PANTHER" id="PTHR31973:SF195">
    <property type="entry name" value="MUDR FAMILY TRANSPOSASE"/>
    <property type="match status" value="1"/>
</dbReference>
<dbReference type="PANTHER" id="PTHR31973">
    <property type="entry name" value="POLYPROTEIN, PUTATIVE-RELATED"/>
    <property type="match status" value="1"/>
</dbReference>
<evidence type="ECO:0000313" key="8">
    <source>
        <dbReference type="Proteomes" id="UP001459277"/>
    </source>
</evidence>
<feature type="region of interest" description="Disordered" evidence="5">
    <location>
        <begin position="183"/>
        <end position="269"/>
    </location>
</feature>
<accession>A0AAW2C4A5</accession>
<evidence type="ECO:0000256" key="4">
    <source>
        <dbReference type="PROSITE-ProRule" id="PRU00325"/>
    </source>
</evidence>
<protein>
    <recommendedName>
        <fullName evidence="6">SWIM-type domain-containing protein</fullName>
    </recommendedName>
</protein>
<feature type="compositionally biased region" description="Acidic residues" evidence="5">
    <location>
        <begin position="195"/>
        <end position="221"/>
    </location>
</feature>
<sequence>MTGARSLVVGNSAPTTGDGSLVFRKCSSNWCWWFGGRFTMPEIDLILYHGGPLKNANANKGLPFEGPGIKLCYTQIDRRLKTLDELKMIVMEELCVNPAVHNIQITYRMPHEVLKHRINYKYMVIETNKHVKIMFDKLERIPKVSGIELYIQLEPRADDEIQQTATSLQVTVLDAQYGYSTHLEDDDVHANNDVNADDDDDDDDDDGDYDDDDDDDDDYVDDTTAINGEDFPDRDDFEERIDRGDFGDFERDFGDFERDIDDDETLDGSGPNADNVISVLNIENTIPAYAPPALSFSANTWENMVDPSHVEIPFVSTWREGMNLYKGLTFANKVEVQRVLISSAMNENKHFMISRSTTKKLCAKCVDESCKWYVCAVMRPNLQGLWMITVYVGPHTCIPTGVRNDGRMMTCNFIASDILKKLCEDHTTPIKHLRSMIESKYNGYKPSYYKVWDAKQKAIGKMFGNWEESYQRLQKLLMAYIDQDSTTQVFYRTKPTGEDDTLILHYVFWSFGPSINGFKYCKPVISIDGTHLYGKYQGKLLVTMATDANNKVFPLAFAVVDCESGSSWSWFLKCLRDTIGHVIPDEGICIISDRHLGIKNAIANWPRGDDGQPRVFHRYCLRHVASNFNTHYQNSTLKSAALKAGYATQAVKFDTIMDSIKQVEIEAIKKKKKVTGKDGREKDFLPYTYLMSESVDMWTQSHDGGRRFGAMTTNISECFNGVLKGARGLPIAAMVEFTWSKLVEYFHDRDKEITNELMEGKKWSTYAFSTWEGNRRKSEKHYVKAFSAQEMRYQVVTSHNTCSAGGGNHSYEVPLLERTWSCGKWQNIGIPCSHVIRVCDATQIDSTIYIHPCYSLNYARSTYSHAFVVPKSQSLWREPMGPKWLPNPALIRGKGRPVKSRIRNEMDGVRNKDREPGWRREDADLIESQPKHTCGLCHASGHNRRKCPQSRGASTSGHVPN</sequence>
<dbReference type="SMART" id="SM00575">
    <property type="entry name" value="ZnF_PMZ"/>
    <property type="match status" value="1"/>
</dbReference>
<keyword evidence="3" id="KW-0862">Zinc</keyword>
<keyword evidence="8" id="KW-1185">Reference proteome</keyword>
<feature type="compositionally biased region" description="Acidic residues" evidence="5">
    <location>
        <begin position="230"/>
        <end position="239"/>
    </location>
</feature>
<dbReference type="AlphaFoldDB" id="A0AAW2C4A5"/>
<reference evidence="7 8" key="1">
    <citation type="submission" date="2024-01" db="EMBL/GenBank/DDBJ databases">
        <title>A telomere-to-telomere, gap-free genome of sweet tea (Lithocarpus litseifolius).</title>
        <authorList>
            <person name="Zhou J."/>
        </authorList>
    </citation>
    <scope>NUCLEOTIDE SEQUENCE [LARGE SCALE GENOMIC DNA]</scope>
    <source>
        <strain evidence="7">Zhou-2022a</strain>
        <tissue evidence="7">Leaf</tissue>
    </source>
</reference>
<dbReference type="GO" id="GO:0008270">
    <property type="term" value="F:zinc ion binding"/>
    <property type="evidence" value="ECO:0007669"/>
    <property type="project" value="UniProtKB-KW"/>
</dbReference>